<evidence type="ECO:0000259" key="2">
    <source>
        <dbReference type="Pfam" id="PF00892"/>
    </source>
</evidence>
<sequence length="299" mass="32428">MTSKRKGYLFVFIAILIFTLQDATSKHMGGLYPPVFITMIRYWAFAAFVLILAARSSGGLRAAVTTRHPVLQILRGLLLVSQIVLVIASFASVGLAHSQAIFSVGPIFVALLSIVILGERVGWRRWTAIFVGLIGVMVILDPTGDEQASLLVVPVSSALIFAFYVVTTRLVSREDSAMTSFFYTGAAGAVAITLIGPFYWTWFAPVDWLWMGLLCITGTSSHFFLIKAYEYLDASEVQPLTYLQLVFASIIGVSVFGEVLSVNMIVGAVIVVAAGIFTVWRESVVARRAGAAGTHPPRA</sequence>
<evidence type="ECO:0000313" key="4">
    <source>
        <dbReference type="Proteomes" id="UP001139089"/>
    </source>
</evidence>
<feature type="transmembrane region" description="Helical" evidence="1">
    <location>
        <begin position="240"/>
        <end position="256"/>
    </location>
</feature>
<dbReference type="Pfam" id="PF00892">
    <property type="entry name" value="EamA"/>
    <property type="match status" value="2"/>
</dbReference>
<dbReference type="GO" id="GO:0016020">
    <property type="term" value="C:membrane"/>
    <property type="evidence" value="ECO:0007669"/>
    <property type="project" value="InterPro"/>
</dbReference>
<dbReference type="SUPFAM" id="SSF103481">
    <property type="entry name" value="Multidrug resistance efflux transporter EmrE"/>
    <property type="match status" value="2"/>
</dbReference>
<accession>A0A9X1T2N8</accession>
<feature type="transmembrane region" description="Helical" evidence="1">
    <location>
        <begin position="148"/>
        <end position="168"/>
    </location>
</feature>
<dbReference type="InterPro" id="IPR037185">
    <property type="entry name" value="EmrE-like"/>
</dbReference>
<comment type="caution">
    <text evidence="3">The sequence shown here is derived from an EMBL/GenBank/DDBJ whole genome shotgun (WGS) entry which is preliminary data.</text>
</comment>
<name>A0A9X1T2N8_9HYPH</name>
<feature type="domain" description="EamA" evidence="2">
    <location>
        <begin position="6"/>
        <end position="140"/>
    </location>
</feature>
<feature type="domain" description="EamA" evidence="2">
    <location>
        <begin position="155"/>
        <end position="278"/>
    </location>
</feature>
<evidence type="ECO:0000256" key="1">
    <source>
        <dbReference type="SAM" id="Phobius"/>
    </source>
</evidence>
<reference evidence="3" key="1">
    <citation type="submission" date="2021-12" db="EMBL/GenBank/DDBJ databases">
        <authorList>
            <person name="Li Y."/>
        </authorList>
    </citation>
    <scope>NUCLEOTIDE SEQUENCE</scope>
    <source>
        <strain evidence="3">DKSPLA3</strain>
    </source>
</reference>
<evidence type="ECO:0000313" key="3">
    <source>
        <dbReference type="EMBL" id="MCD7111279.1"/>
    </source>
</evidence>
<feature type="transmembrane region" description="Helical" evidence="1">
    <location>
        <begin position="180"/>
        <end position="202"/>
    </location>
</feature>
<organism evidence="3 4">
    <name type="scientific">Rhizobium quercicola</name>
    <dbReference type="NCBI Taxonomy" id="2901226"/>
    <lineage>
        <taxon>Bacteria</taxon>
        <taxon>Pseudomonadati</taxon>
        <taxon>Pseudomonadota</taxon>
        <taxon>Alphaproteobacteria</taxon>
        <taxon>Hyphomicrobiales</taxon>
        <taxon>Rhizobiaceae</taxon>
        <taxon>Rhizobium/Agrobacterium group</taxon>
        <taxon>Rhizobium</taxon>
    </lineage>
</organism>
<keyword evidence="4" id="KW-1185">Reference proteome</keyword>
<keyword evidence="1" id="KW-0472">Membrane</keyword>
<feature type="transmembrane region" description="Helical" evidence="1">
    <location>
        <begin position="73"/>
        <end position="94"/>
    </location>
</feature>
<proteinExistence type="predicted"/>
<protein>
    <submittedName>
        <fullName evidence="3">DMT family transporter</fullName>
    </submittedName>
</protein>
<feature type="transmembrane region" description="Helical" evidence="1">
    <location>
        <begin position="208"/>
        <end position="228"/>
    </location>
</feature>
<dbReference type="Proteomes" id="UP001139089">
    <property type="component" value="Unassembled WGS sequence"/>
</dbReference>
<feature type="transmembrane region" description="Helical" evidence="1">
    <location>
        <begin position="35"/>
        <end position="53"/>
    </location>
</feature>
<keyword evidence="1" id="KW-0812">Transmembrane</keyword>
<feature type="transmembrane region" description="Helical" evidence="1">
    <location>
        <begin position="100"/>
        <end position="118"/>
    </location>
</feature>
<dbReference type="AlphaFoldDB" id="A0A9X1T2N8"/>
<dbReference type="PANTHER" id="PTHR22911:SF103">
    <property type="entry name" value="BLR2811 PROTEIN"/>
    <property type="match status" value="1"/>
</dbReference>
<feature type="transmembrane region" description="Helical" evidence="1">
    <location>
        <begin position="262"/>
        <end position="280"/>
    </location>
</feature>
<dbReference type="RefSeq" id="WP_231816359.1">
    <property type="nucleotide sequence ID" value="NZ_JAJOZR010000014.1"/>
</dbReference>
<feature type="transmembrane region" description="Helical" evidence="1">
    <location>
        <begin position="125"/>
        <end position="142"/>
    </location>
</feature>
<dbReference type="Gene3D" id="1.10.3730.20">
    <property type="match status" value="1"/>
</dbReference>
<keyword evidence="1" id="KW-1133">Transmembrane helix</keyword>
<gene>
    <name evidence="3" type="ORF">LRX75_19760</name>
</gene>
<dbReference type="InterPro" id="IPR000620">
    <property type="entry name" value="EamA_dom"/>
</dbReference>
<dbReference type="EMBL" id="JAJOZR010000014">
    <property type="protein sequence ID" value="MCD7111279.1"/>
    <property type="molecule type" value="Genomic_DNA"/>
</dbReference>
<dbReference type="PANTHER" id="PTHR22911">
    <property type="entry name" value="ACYL-MALONYL CONDENSING ENZYME-RELATED"/>
    <property type="match status" value="1"/>
</dbReference>